<feature type="domain" description="V-SNARE coiled-coil homology" evidence="3">
    <location>
        <begin position="148"/>
        <end position="208"/>
    </location>
</feature>
<dbReference type="Gene3D" id="1.20.5.110">
    <property type="match status" value="1"/>
</dbReference>
<evidence type="ECO:0000313" key="4">
    <source>
        <dbReference type="EMBL" id="AAS54543.2"/>
    </source>
</evidence>
<dbReference type="Pfam" id="PF00957">
    <property type="entry name" value="Synaptobrevin"/>
    <property type="match status" value="1"/>
</dbReference>
<dbReference type="PANTHER" id="PTHR21136">
    <property type="entry name" value="SNARE PROTEINS"/>
    <property type="match status" value="1"/>
</dbReference>
<dbReference type="KEGG" id="ago:AGOS_AGR054C"/>
<evidence type="ECO:0000256" key="1">
    <source>
        <dbReference type="PROSITE-ProRule" id="PRU00290"/>
    </source>
</evidence>
<accession>Q750A3</accession>
<keyword evidence="2" id="KW-1133">Transmembrane helix</keyword>
<dbReference type="RefSeq" id="NP_986719.2">
    <property type="nucleotide sequence ID" value="NM_211781.2"/>
</dbReference>
<dbReference type="OMA" id="DGYDCYY"/>
<evidence type="ECO:0000313" key="5">
    <source>
        <dbReference type="Proteomes" id="UP000000591"/>
    </source>
</evidence>
<evidence type="ECO:0000259" key="3">
    <source>
        <dbReference type="PROSITE" id="PS50892"/>
    </source>
</evidence>
<dbReference type="FunCoup" id="Q750A3">
    <property type="interactions" value="65"/>
</dbReference>
<name>Q750A3_EREGS</name>
<keyword evidence="2" id="KW-0812">Transmembrane</keyword>
<dbReference type="InterPro" id="IPR051097">
    <property type="entry name" value="Synaptobrevin-like_transport"/>
</dbReference>
<dbReference type="CDD" id="cd15843">
    <property type="entry name" value="R-SNARE"/>
    <property type="match status" value="1"/>
</dbReference>
<dbReference type="SUPFAM" id="SSF58038">
    <property type="entry name" value="SNARE fusion complex"/>
    <property type="match status" value="1"/>
</dbReference>
<organism evidence="4 5">
    <name type="scientific">Eremothecium gossypii (strain ATCC 10895 / CBS 109.51 / FGSC 9923 / NRRL Y-1056)</name>
    <name type="common">Yeast</name>
    <name type="synonym">Ashbya gossypii</name>
    <dbReference type="NCBI Taxonomy" id="284811"/>
    <lineage>
        <taxon>Eukaryota</taxon>
        <taxon>Fungi</taxon>
        <taxon>Dikarya</taxon>
        <taxon>Ascomycota</taxon>
        <taxon>Saccharomycotina</taxon>
        <taxon>Saccharomycetes</taxon>
        <taxon>Saccharomycetales</taxon>
        <taxon>Saccharomycetaceae</taxon>
        <taxon>Eremothecium</taxon>
    </lineage>
</organism>
<dbReference type="InterPro" id="IPR038426">
    <property type="entry name" value="Nyv1_longin_sf"/>
</dbReference>
<dbReference type="PROSITE" id="PS50892">
    <property type="entry name" value="V_SNARE"/>
    <property type="match status" value="1"/>
</dbReference>
<reference evidence="4 5" key="1">
    <citation type="journal article" date="2004" name="Science">
        <title>The Ashbya gossypii genome as a tool for mapping the ancient Saccharomyces cerevisiae genome.</title>
        <authorList>
            <person name="Dietrich F.S."/>
            <person name="Voegeli S."/>
            <person name="Brachat S."/>
            <person name="Lerch A."/>
            <person name="Gates K."/>
            <person name="Steiner S."/>
            <person name="Mohr C."/>
            <person name="Pohlmann R."/>
            <person name="Luedi P."/>
            <person name="Choi S."/>
            <person name="Wing R.A."/>
            <person name="Flavier A."/>
            <person name="Gaffney T.D."/>
            <person name="Philippsen P."/>
        </authorList>
    </citation>
    <scope>NUCLEOTIDE SEQUENCE [LARGE SCALE GENOMIC DNA]</scope>
    <source>
        <strain evidence="5">ATCC 10895 / CBS 109.51 / FGSC 9923 / NRRL Y-1056</strain>
    </source>
</reference>
<dbReference type="InterPro" id="IPR042855">
    <property type="entry name" value="V_SNARE_CC"/>
</dbReference>
<dbReference type="OrthoDB" id="190375at2759"/>
<dbReference type="AlphaFoldDB" id="Q750A3"/>
<dbReference type="Proteomes" id="UP000000591">
    <property type="component" value="Chromosome VII"/>
</dbReference>
<protein>
    <submittedName>
        <fullName evidence="4">AGR054Cp</fullName>
    </submittedName>
</protein>
<dbReference type="eggNOG" id="KOG0860">
    <property type="taxonomic scope" value="Eukaryota"/>
</dbReference>
<dbReference type="InParanoid" id="Q750A3"/>
<reference evidence="5" key="2">
    <citation type="journal article" date="2013" name="G3 (Bethesda)">
        <title>Genomes of Ashbya fungi isolated from insects reveal four mating-type loci, numerous translocations, lack of transposons, and distinct gene duplications.</title>
        <authorList>
            <person name="Dietrich F.S."/>
            <person name="Voegeli S."/>
            <person name="Kuo S."/>
            <person name="Philippsen P."/>
        </authorList>
    </citation>
    <scope>GENOME REANNOTATION</scope>
    <source>
        <strain evidence="5">ATCC 10895 / CBS 109.51 / FGSC 9923 / NRRL Y-1056</strain>
    </source>
</reference>
<evidence type="ECO:0000256" key="2">
    <source>
        <dbReference type="SAM" id="Phobius"/>
    </source>
</evidence>
<feature type="transmembrane region" description="Helical" evidence="2">
    <location>
        <begin position="210"/>
        <end position="231"/>
    </location>
</feature>
<dbReference type="PANTHER" id="PTHR21136:SF168">
    <property type="entry name" value="VESICLE-ASSOCIATED MEMBRANE PROTEIN 9"/>
    <property type="match status" value="1"/>
</dbReference>
<dbReference type="Gene3D" id="3.30.450.230">
    <property type="entry name" value="Vacuolar R-SNARE Nyv1, longin domain"/>
    <property type="match status" value="1"/>
</dbReference>
<keyword evidence="2" id="KW-0472">Membrane</keyword>
<keyword evidence="1" id="KW-0175">Coiled coil</keyword>
<dbReference type="GeneID" id="4623020"/>
<sequence length="233" mass="26691">MKNYSLTFVEIVNRDKSTTRCQWYHDATAGSAGYGAVSNRAHKDVTQESFHNLVHEVVIPKVVRLTGNKVIKTTMTFIDGYDCYYTTNDAGQVLVCFASVGTPKILPLRALTRLKAMETSDDAVLHRNLDAILKEFHQELLSYHDPTSSNATDQDLQTIVSVMNDNIDKFLQRQERISLLVDQTSQLNQSSFNFQRKAVRIKRKMWWNNIKFWTVSVSVGLCALFILWMILHI</sequence>
<dbReference type="InterPro" id="IPR019005">
    <property type="entry name" value="Vacuolar_R-SNAR_Nyv1_longi_dom"/>
</dbReference>
<gene>
    <name evidence="4" type="ORF">AGOS_AGR054C</name>
</gene>
<dbReference type="HOGENOM" id="CLU_1107824_0_0_1"/>
<dbReference type="Pfam" id="PF09426">
    <property type="entry name" value="Nyv1_longin"/>
    <property type="match status" value="1"/>
</dbReference>
<proteinExistence type="predicted"/>
<dbReference type="EMBL" id="AE016820">
    <property type="protein sequence ID" value="AAS54543.2"/>
    <property type="molecule type" value="Genomic_DNA"/>
</dbReference>
<dbReference type="STRING" id="284811.Q750A3"/>
<keyword evidence="5" id="KW-1185">Reference proteome</keyword>